<dbReference type="GO" id="GO:0006915">
    <property type="term" value="P:apoptotic process"/>
    <property type="evidence" value="ECO:0007669"/>
    <property type="project" value="TreeGrafter"/>
</dbReference>
<feature type="compositionally biased region" description="Basic and acidic residues" evidence="8">
    <location>
        <begin position="559"/>
        <end position="568"/>
    </location>
</feature>
<keyword evidence="6" id="KW-0206">Cytoskeleton</keyword>
<dbReference type="Proteomes" id="UP000694406">
    <property type="component" value="Unplaced"/>
</dbReference>
<comment type="similarity">
    <text evidence="2">Belongs to the TCHP family.</text>
</comment>
<feature type="domain" description="Trichohyalin-plectin-homology" evidence="9">
    <location>
        <begin position="147"/>
        <end position="490"/>
    </location>
</feature>
<keyword evidence="11" id="KW-1185">Reference proteome</keyword>
<dbReference type="PANTHER" id="PTHR31183">
    <property type="entry name" value="TRICHOPLEIN KERATIN FILAMENT-BINDING PROTEIN FAMILY MEMBER"/>
    <property type="match status" value="1"/>
</dbReference>
<comment type="subcellular location">
    <subcellularLocation>
        <location evidence="1">Cytoplasm</location>
        <location evidence="1">Cytoskeleton</location>
        <location evidence="1">Microtubule organizing center</location>
        <location evidence="1">Centrosome</location>
    </subcellularLocation>
</comment>
<dbReference type="PANTHER" id="PTHR31183:SF2">
    <property type="entry name" value="TRICHOPLEIN KERATIN FILAMENT-BINDING PROTEIN"/>
    <property type="match status" value="1"/>
</dbReference>
<evidence type="ECO:0000256" key="8">
    <source>
        <dbReference type="SAM" id="MobiDB-lite"/>
    </source>
</evidence>
<feature type="coiled-coil region" evidence="7">
    <location>
        <begin position="191"/>
        <end position="351"/>
    </location>
</feature>
<dbReference type="Pfam" id="PF13868">
    <property type="entry name" value="TPH"/>
    <property type="match status" value="1"/>
</dbReference>
<feature type="region of interest" description="Disordered" evidence="8">
    <location>
        <begin position="1"/>
        <end position="52"/>
    </location>
</feature>
<reference evidence="10" key="2">
    <citation type="submission" date="2025-09" db="UniProtKB">
        <authorList>
            <consortium name="Ensembl"/>
        </authorList>
    </citation>
    <scope>IDENTIFICATION</scope>
</reference>
<evidence type="ECO:0000256" key="6">
    <source>
        <dbReference type="ARBA" id="ARBA00023212"/>
    </source>
</evidence>
<protein>
    <recommendedName>
        <fullName evidence="3">Trichoplein keratin filament-binding protein</fullName>
    </recommendedName>
</protein>
<evidence type="ECO:0000256" key="3">
    <source>
        <dbReference type="ARBA" id="ARBA00017328"/>
    </source>
</evidence>
<evidence type="ECO:0000256" key="4">
    <source>
        <dbReference type="ARBA" id="ARBA00022490"/>
    </source>
</evidence>
<dbReference type="GO" id="GO:0005813">
    <property type="term" value="C:centrosome"/>
    <property type="evidence" value="ECO:0007669"/>
    <property type="project" value="UniProtKB-SubCell"/>
</dbReference>
<feature type="region of interest" description="Disordered" evidence="8">
    <location>
        <begin position="75"/>
        <end position="102"/>
    </location>
</feature>
<accession>A0A8C5SZG1</accession>
<dbReference type="InterPro" id="IPR043596">
    <property type="entry name" value="CFAP53/TCHP"/>
</dbReference>
<evidence type="ECO:0000313" key="11">
    <source>
        <dbReference type="Proteomes" id="UP000694406"/>
    </source>
</evidence>
<organism evidence="10 11">
    <name type="scientific">Laticauda laticaudata</name>
    <name type="common">Blue-ringed sea krait</name>
    <name type="synonym">Blue-lipped sea krait</name>
    <dbReference type="NCBI Taxonomy" id="8630"/>
    <lineage>
        <taxon>Eukaryota</taxon>
        <taxon>Metazoa</taxon>
        <taxon>Chordata</taxon>
        <taxon>Craniata</taxon>
        <taxon>Vertebrata</taxon>
        <taxon>Euteleostomi</taxon>
        <taxon>Lepidosauria</taxon>
        <taxon>Squamata</taxon>
        <taxon>Bifurcata</taxon>
        <taxon>Unidentata</taxon>
        <taxon>Episquamata</taxon>
        <taxon>Toxicofera</taxon>
        <taxon>Serpentes</taxon>
        <taxon>Colubroidea</taxon>
        <taxon>Elapidae</taxon>
        <taxon>Laticaudinae</taxon>
        <taxon>Laticauda</taxon>
    </lineage>
</organism>
<feature type="coiled-coil region" evidence="7">
    <location>
        <begin position="441"/>
        <end position="481"/>
    </location>
</feature>
<evidence type="ECO:0000256" key="2">
    <source>
        <dbReference type="ARBA" id="ARBA00010777"/>
    </source>
</evidence>
<evidence type="ECO:0000259" key="9">
    <source>
        <dbReference type="Pfam" id="PF13868"/>
    </source>
</evidence>
<keyword evidence="4" id="KW-0963">Cytoplasm</keyword>
<evidence type="ECO:0000313" key="10">
    <source>
        <dbReference type="Ensembl" id="ENSLLTP00000025019.1"/>
    </source>
</evidence>
<evidence type="ECO:0000256" key="5">
    <source>
        <dbReference type="ARBA" id="ARBA00023054"/>
    </source>
</evidence>
<evidence type="ECO:0000256" key="7">
    <source>
        <dbReference type="SAM" id="Coils"/>
    </source>
</evidence>
<feature type="compositionally biased region" description="Low complexity" evidence="8">
    <location>
        <begin position="540"/>
        <end position="556"/>
    </location>
</feature>
<reference evidence="10" key="1">
    <citation type="submission" date="2025-08" db="UniProtKB">
        <authorList>
            <consortium name="Ensembl"/>
        </authorList>
    </citation>
    <scope>IDENTIFICATION</scope>
</reference>
<dbReference type="GeneTree" id="ENSGT01130000279183"/>
<evidence type="ECO:0000256" key="1">
    <source>
        <dbReference type="ARBA" id="ARBA00004300"/>
    </source>
</evidence>
<dbReference type="Ensembl" id="ENSLLTT00000025925.1">
    <property type="protein sequence ID" value="ENSLLTP00000025019.1"/>
    <property type="gene ID" value="ENSLLTG00000018326.1"/>
</dbReference>
<proteinExistence type="inferred from homology"/>
<dbReference type="AlphaFoldDB" id="A0A8C5SZG1"/>
<feature type="coiled-coil region" evidence="7">
    <location>
        <begin position="379"/>
        <end position="417"/>
    </location>
</feature>
<keyword evidence="5 7" id="KW-0175">Coiled coil</keyword>
<dbReference type="GO" id="GO:0045095">
    <property type="term" value="C:keratin filament"/>
    <property type="evidence" value="ECO:0007669"/>
    <property type="project" value="TreeGrafter"/>
</dbReference>
<name>A0A8C5SZG1_LATLA</name>
<sequence length="568" mass="66280">MDRGLLRCPASASPAALAGRPAGRKGGSLGRERRHRRAPCEGGGLAPRRSRDRRVRAAWLPRVRLQPPRGRCLERRCPLQPSPFPQRPARGEQKRTFPPRFPRSRSRLYRYQSFGKRWTHLNQSIHGQGSTRKPPAVAEDRLYDCWRKSSAKLREVSSELHKKQVVEAWGDQLALKQQREAADQEERVRSENQYKRARRAALERLEQEQQRRKQEEEKQAEILRQQMAELQLRDVEATKLKEEEESLLKQHWELQALEAERKLKDEQQKKVELGRFLKHQVQAQLRKRVQQVQEELEKDRQILLALSEKDEQDQRLQSSRREEAMAAVAWMKKVIEEQLQLEREREAELETIFREEARQVWEKREEEWGREQKARDRLMAEVLAEREQQIQQKMEQNRQAQQESVRFREQLIQQLEEARQLTQWEQQAGVERKTACKQELQAQLTQRQQQQQEELQHQQEAATEAQLREEQLQELEQVEARRMVEACYRKQVGAAAQMALKGAPLRMAGLRTAIPGWRPSGGGGERERSDPTAGIRPDSCKASSACPPSSATATPKLPGAKEDSAFWV</sequence>
<dbReference type="InterPro" id="IPR043597">
    <property type="entry name" value="TPH_dom"/>
</dbReference>
<feature type="region of interest" description="Disordered" evidence="8">
    <location>
        <begin position="514"/>
        <end position="568"/>
    </location>
</feature>